<keyword evidence="4" id="KW-1185">Reference proteome</keyword>
<dbReference type="PANTHER" id="PTHR35007">
    <property type="entry name" value="INTEGRAL MEMBRANE PROTEIN-RELATED"/>
    <property type="match status" value="1"/>
</dbReference>
<keyword evidence="2" id="KW-0472">Membrane</keyword>
<feature type="transmembrane region" description="Helical" evidence="2">
    <location>
        <begin position="294"/>
        <end position="314"/>
    </location>
</feature>
<accession>A0A4U6QEN5</accession>
<dbReference type="OrthoDB" id="3712305at2"/>
<evidence type="ECO:0000256" key="2">
    <source>
        <dbReference type="SAM" id="Phobius"/>
    </source>
</evidence>
<dbReference type="RefSeq" id="WP_137450115.1">
    <property type="nucleotide sequence ID" value="NZ_SZZH01000003.1"/>
</dbReference>
<keyword evidence="2" id="KW-0812">Transmembrane</keyword>
<sequence length="319" mass="32878">MTKAVIASPDGAVADGWPAWGTPGSGGLWSALGLSCLAAALLLWPSPPCPPARSDRASGRSRRAGHGPRVRLRADTMTACLMVLLAAGAVLLLGSAAGSAAVAVLGGTVTLLLRWGAADRRGRRELVELTAALRMVARELRAGASPDAAVRAALAGRSGSSRRSRSGIGVPVTDRGRVEQVLRDLVVPEAAGRGPSTGPPDASRRRRGPVDELTVRLVCGWRLATRTGLPLTRLVDAVVAVAEERTTALDARRAEVAGPRLSGWVLAALPIMGLLLGSGMGVDPFAVLLAPSGWGPILLLTGTVLTAAGLLWSARIVRR</sequence>
<dbReference type="AlphaFoldDB" id="A0A4U6QEN5"/>
<evidence type="ECO:0000313" key="3">
    <source>
        <dbReference type="EMBL" id="TKV58452.1"/>
    </source>
</evidence>
<evidence type="ECO:0008006" key="5">
    <source>
        <dbReference type="Google" id="ProtNLM"/>
    </source>
</evidence>
<protein>
    <recommendedName>
        <fullName evidence="5">Type II secretion system protein GspF domain-containing protein</fullName>
    </recommendedName>
</protein>
<comment type="caution">
    <text evidence="3">The sequence shown here is derived from an EMBL/GenBank/DDBJ whole genome shotgun (WGS) entry which is preliminary data.</text>
</comment>
<dbReference type="Proteomes" id="UP000306985">
    <property type="component" value="Unassembled WGS sequence"/>
</dbReference>
<feature type="region of interest" description="Disordered" evidence="1">
    <location>
        <begin position="189"/>
        <end position="208"/>
    </location>
</feature>
<organism evidence="3 4">
    <name type="scientific">Nakamurella flava</name>
    <dbReference type="NCBI Taxonomy" id="2576308"/>
    <lineage>
        <taxon>Bacteria</taxon>
        <taxon>Bacillati</taxon>
        <taxon>Actinomycetota</taxon>
        <taxon>Actinomycetes</taxon>
        <taxon>Nakamurellales</taxon>
        <taxon>Nakamurellaceae</taxon>
        <taxon>Nakamurella</taxon>
    </lineage>
</organism>
<reference evidence="3 4" key="1">
    <citation type="submission" date="2019-05" db="EMBL/GenBank/DDBJ databases">
        <title>Nakamurella sp. N5BH11, whole genome shotgun sequence.</title>
        <authorList>
            <person name="Tuo L."/>
        </authorList>
    </citation>
    <scope>NUCLEOTIDE SEQUENCE [LARGE SCALE GENOMIC DNA]</scope>
    <source>
        <strain evidence="3 4">N5BH11</strain>
    </source>
</reference>
<feature type="transmembrane region" description="Helical" evidence="2">
    <location>
        <begin position="261"/>
        <end position="282"/>
    </location>
</feature>
<proteinExistence type="predicted"/>
<feature type="transmembrane region" description="Helical" evidence="2">
    <location>
        <begin position="72"/>
        <end position="93"/>
    </location>
</feature>
<evidence type="ECO:0000256" key="1">
    <source>
        <dbReference type="SAM" id="MobiDB-lite"/>
    </source>
</evidence>
<keyword evidence="2" id="KW-1133">Transmembrane helix</keyword>
<evidence type="ECO:0000313" key="4">
    <source>
        <dbReference type="Proteomes" id="UP000306985"/>
    </source>
</evidence>
<gene>
    <name evidence="3" type="ORF">FDO65_12875</name>
</gene>
<feature type="transmembrane region" description="Helical" evidence="2">
    <location>
        <begin position="99"/>
        <end position="117"/>
    </location>
</feature>
<dbReference type="PANTHER" id="PTHR35007:SF4">
    <property type="entry name" value="CONSERVED TRANSMEMBRANE PROTEIN-RELATED"/>
    <property type="match status" value="1"/>
</dbReference>
<dbReference type="EMBL" id="SZZH01000003">
    <property type="protein sequence ID" value="TKV58452.1"/>
    <property type="molecule type" value="Genomic_DNA"/>
</dbReference>
<name>A0A4U6QEN5_9ACTN</name>